<dbReference type="EMBL" id="VUJU01005691">
    <property type="protein sequence ID" value="KAF0750528.1"/>
    <property type="molecule type" value="Genomic_DNA"/>
</dbReference>
<keyword evidence="2" id="KW-1185">Reference proteome</keyword>
<name>A0A6G0Y759_APHCR</name>
<organism evidence="1 2">
    <name type="scientific">Aphis craccivora</name>
    <name type="common">Cowpea aphid</name>
    <dbReference type="NCBI Taxonomy" id="307492"/>
    <lineage>
        <taxon>Eukaryota</taxon>
        <taxon>Metazoa</taxon>
        <taxon>Ecdysozoa</taxon>
        <taxon>Arthropoda</taxon>
        <taxon>Hexapoda</taxon>
        <taxon>Insecta</taxon>
        <taxon>Pterygota</taxon>
        <taxon>Neoptera</taxon>
        <taxon>Paraneoptera</taxon>
        <taxon>Hemiptera</taxon>
        <taxon>Sternorrhyncha</taxon>
        <taxon>Aphidomorpha</taxon>
        <taxon>Aphidoidea</taxon>
        <taxon>Aphididae</taxon>
        <taxon>Aphidini</taxon>
        <taxon>Aphis</taxon>
        <taxon>Aphis</taxon>
    </lineage>
</organism>
<proteinExistence type="predicted"/>
<reference evidence="1 2" key="1">
    <citation type="submission" date="2019-08" db="EMBL/GenBank/DDBJ databases">
        <title>Whole genome of Aphis craccivora.</title>
        <authorList>
            <person name="Voronova N.V."/>
            <person name="Shulinski R.S."/>
            <person name="Bandarenka Y.V."/>
            <person name="Zhorov D.G."/>
            <person name="Warner D."/>
        </authorList>
    </citation>
    <scope>NUCLEOTIDE SEQUENCE [LARGE SCALE GENOMIC DNA]</scope>
    <source>
        <strain evidence="1">180601</strain>
        <tissue evidence="1">Whole Body</tissue>
    </source>
</reference>
<dbReference type="Proteomes" id="UP000478052">
    <property type="component" value="Unassembled WGS sequence"/>
</dbReference>
<evidence type="ECO:0000313" key="2">
    <source>
        <dbReference type="Proteomes" id="UP000478052"/>
    </source>
</evidence>
<comment type="caution">
    <text evidence="1">The sequence shown here is derived from an EMBL/GenBank/DDBJ whole genome shotgun (WGS) entry which is preliminary data.</text>
</comment>
<accession>A0A6G0Y759</accession>
<evidence type="ECO:0000313" key="1">
    <source>
        <dbReference type="EMBL" id="KAF0750528.1"/>
    </source>
</evidence>
<dbReference type="AlphaFoldDB" id="A0A6G0Y759"/>
<gene>
    <name evidence="1" type="ORF">FWK35_00012098</name>
</gene>
<sequence length="337" mass="38974">MPVTVEKPLGQKTKLLDQYREELFSMRSKGYSYRQIVELLARKDIIVSLNTAVNNSLIERVKFLRQRSLERNKLKNSELDKIPTINELDEKDKLDPNVVYLPISKKSTIPTPNTVLRSALFGVVGKGKRILEKGVLKATVNGYSIKYSGEQLDQSDLDVWLECIRRSQSCQLGTIVRFAANDFLRSIDRKTGKSQHEWLKTSLKRMRFTDIEISDGRFMYCGSLLHEYYQDKIKGDNCLIINDKIIDCFENSSWTAINHALRLALRGKQLTQWLYGFYSSHFKPFPIKIETLKLISGSNSETKEFRRMIRKSLAELSSVTGWSYKIDEKDKVIVNKK</sequence>
<dbReference type="InterPro" id="IPR010751">
    <property type="entry name" value="TrfA"/>
</dbReference>
<dbReference type="Pfam" id="PF07042">
    <property type="entry name" value="TrfA"/>
    <property type="match status" value="1"/>
</dbReference>
<protein>
    <submittedName>
        <fullName evidence="1">Uncharacterized protein</fullName>
    </submittedName>
</protein>